<comment type="caution">
    <text evidence="12">The sequence shown here is derived from an EMBL/GenBank/DDBJ whole genome shotgun (WGS) entry which is preliminary data.</text>
</comment>
<dbReference type="SMART" id="SM00823">
    <property type="entry name" value="PKS_PP"/>
    <property type="match status" value="1"/>
</dbReference>
<dbReference type="InterPro" id="IPR049551">
    <property type="entry name" value="PKS_DH_C"/>
</dbReference>
<dbReference type="Pfam" id="PF00550">
    <property type="entry name" value="PP-binding"/>
    <property type="match status" value="1"/>
</dbReference>
<dbReference type="SUPFAM" id="SSF55048">
    <property type="entry name" value="Probable ACP-binding domain of malonyl-CoA ACP transacylase"/>
    <property type="match status" value="1"/>
</dbReference>
<comment type="caution">
    <text evidence="8">Lacks conserved residue(s) required for the propagation of feature annotation.</text>
</comment>
<dbReference type="SMART" id="SM00827">
    <property type="entry name" value="PKS_AT"/>
    <property type="match status" value="1"/>
</dbReference>
<dbReference type="SUPFAM" id="SSF52151">
    <property type="entry name" value="FabD/lysophospholipase-like"/>
    <property type="match status" value="1"/>
</dbReference>
<dbReference type="InterPro" id="IPR057326">
    <property type="entry name" value="KR_dom"/>
</dbReference>
<comment type="pathway">
    <text evidence="1">Antibiotic biosynthesis.</text>
</comment>
<evidence type="ECO:0000256" key="7">
    <source>
        <dbReference type="ARBA" id="ARBA00023315"/>
    </source>
</evidence>
<dbReference type="SMART" id="SM01294">
    <property type="entry name" value="PKS_PP_betabranch"/>
    <property type="match status" value="1"/>
</dbReference>
<dbReference type="Gene3D" id="3.40.50.720">
    <property type="entry name" value="NAD(P)-binding Rossmann-like Domain"/>
    <property type="match status" value="1"/>
</dbReference>
<dbReference type="PROSITE" id="PS50075">
    <property type="entry name" value="CARRIER"/>
    <property type="match status" value="1"/>
</dbReference>
<evidence type="ECO:0000256" key="5">
    <source>
        <dbReference type="ARBA" id="ARBA00023194"/>
    </source>
</evidence>
<evidence type="ECO:0000313" key="12">
    <source>
        <dbReference type="EMBL" id="GEB54291.1"/>
    </source>
</evidence>
<evidence type="ECO:0000256" key="2">
    <source>
        <dbReference type="ARBA" id="ARBA00022450"/>
    </source>
</evidence>
<keyword evidence="13" id="KW-1185">Reference proteome</keyword>
<dbReference type="Gene3D" id="3.40.366.10">
    <property type="entry name" value="Malonyl-Coenzyme A Acyl Carrier Protein, domain 2"/>
    <property type="match status" value="1"/>
</dbReference>
<dbReference type="InterPro" id="IPR049900">
    <property type="entry name" value="PKS_mFAS_DH"/>
</dbReference>
<keyword evidence="6" id="KW-0511">Multifunctional enzyme</keyword>
<dbReference type="RefSeq" id="WP_170223871.1">
    <property type="nucleotide sequence ID" value="NZ_BJMM01000101.1"/>
</dbReference>
<dbReference type="SUPFAM" id="SSF51735">
    <property type="entry name" value="NAD(P)-binding Rossmann-fold domains"/>
    <property type="match status" value="2"/>
</dbReference>
<feature type="region of interest" description="Disordered" evidence="9">
    <location>
        <begin position="536"/>
        <end position="604"/>
    </location>
</feature>
<feature type="domain" description="PKS/mFAS DH" evidence="11">
    <location>
        <begin position="446"/>
        <end position="749"/>
    </location>
</feature>
<sequence>MPRPVPWILSARSADGLRGQARALLAHLGDAPGTPPLDTALSLVTRRALLEHRAVVVGADHTTLAEQLRALASGTPATGLVHGGFTGSRTRRTVLVFPGQGSQWAGMGTELLDSAPEFAHRIDACEQALAPYTDWSLTDVLRARAGAPGLDRVDVAQPALWAVMVGLAEVWRAYGVRPAAVLGHSQGEIAAACVAGALSLEDGAKVVALRSRAIARELSGQGGMASVAQSPDDVADRLGRWGDKLSVAAVNGPSTVVVSGDGTALEEFLADCAEDGVRARRIPVDYASHSAHVERLHDTLHSELAGLRPRAPEIPFLSTVTGEWITDGALDAGYWYENLRRTVRLQDALRTLLAEGHDVFVEASPHPVLTVGVEDTATDTGTEAVVIGSLRRDDGGTTRLFTSLAEAHVNGVAVDWGPAVDGGRPVELPTYAFQRERYWLEPTADTDPAGITTTVGLGEDGAVLTGTLGPRTHPWLDGHRVHGAAVVPGTLLLDWAVRAADETGCATVAALTEHTPLVLPEQGDTEIQVVAGPAAQDGTRPVTIRSRPAGNPDTPWTRNAAGTLAPAAGVADAGDSADGNADAGAAVPAPDLAGTWPPPGAHPVDLDAAHDTLAAHGHTHGPGFATVHAAWRTGEALYADVSLDDGAAPAGFRVHPALLQAVLTLPGPDGTPALPTAWRGATVHATGAARLRVRTAHTADGTVTVRAADADGRPVADIEGVTLREPHAGRLAGAARTADLHRVRWSPWTPDPAAGPGEFVVIGGTGDTGPLTAALRASGATVHAHDDLTALAAALDSAPLPASTTVVAPVATAGPGDTDPPAAARTAVRDTLALLHSWLADDRFTDARLALATVSAVTTGSDDTPPDPAGAAVWGLVRSAQTEHPGRFLLVDLDGEALAAPDHGARTAALGTAFAAGDAGEPQTAVRGTTVTVPRLHRTDSTGGDPVWQWDPTGRGTVLVTGGTGTLGGLLARHLVAEHGVRHLVLTGRRGPEAPGAAELRAELTARGAQVTLAACDAADRDALAAVLDAIPAAHPLTAVVHAAGTLDDALLENLTPAQLETVLRPKADAAWNLHTLTRDLPLSAFVLFSSFAGLAGGMAQANYAAANAFLDALAQQRRTQGLPAVSLAWGLWEETSGLTATLDSADVGRLARSGMLPLSTAHGLALLDTAATTDEPVLAPVRLDPRTAAAPGTLPPLLRGTVRRPHRRTVTGAGTGTGPDGTGEPGLAARLSGLGPAKQDTLLLRLVAGHVATVLGLHSPDAVDAERGFLDLGMTSLTAVELRNRLNAETGLRLPTTAVFDHPTPRALVHHLRTLLAPDTGTDNGTAPDASALAGLDALEAAVAAGEFDDTARSRLLTRLKSLQWKLDTGAGPGTAEDDGDDADLETATTDDEMFDLIDKELGLA</sequence>
<proteinExistence type="predicted"/>
<feature type="compositionally biased region" description="Low complexity" evidence="9">
    <location>
        <begin position="559"/>
        <end position="594"/>
    </location>
</feature>
<feature type="region of interest" description="Disordered" evidence="9">
    <location>
        <begin position="1369"/>
        <end position="1392"/>
    </location>
</feature>
<evidence type="ECO:0000256" key="8">
    <source>
        <dbReference type="PROSITE-ProRule" id="PRU01363"/>
    </source>
</evidence>
<dbReference type="InterPro" id="IPR055123">
    <property type="entry name" value="SpnB-like_Rossmann"/>
</dbReference>
<dbReference type="InterPro" id="IPR036736">
    <property type="entry name" value="ACP-like_sf"/>
</dbReference>
<evidence type="ECO:0000256" key="3">
    <source>
        <dbReference type="ARBA" id="ARBA00022553"/>
    </source>
</evidence>
<evidence type="ECO:0000256" key="1">
    <source>
        <dbReference type="ARBA" id="ARBA00004792"/>
    </source>
</evidence>
<name>A0A4Y3R9C6_STRCI</name>
<feature type="compositionally biased region" description="Acidic residues" evidence="9">
    <location>
        <begin position="1377"/>
        <end position="1392"/>
    </location>
</feature>
<evidence type="ECO:0000259" key="11">
    <source>
        <dbReference type="PROSITE" id="PS52019"/>
    </source>
</evidence>
<dbReference type="SMART" id="SM00826">
    <property type="entry name" value="PKS_DH"/>
    <property type="match status" value="1"/>
</dbReference>
<feature type="region of interest" description="C-terminal hotdog fold" evidence="8">
    <location>
        <begin position="601"/>
        <end position="749"/>
    </location>
</feature>
<dbReference type="PROSITE" id="PS52019">
    <property type="entry name" value="PKS_MFAS_DH"/>
    <property type="match status" value="1"/>
</dbReference>
<evidence type="ECO:0000256" key="4">
    <source>
        <dbReference type="ARBA" id="ARBA00022679"/>
    </source>
</evidence>
<dbReference type="GO" id="GO:0004312">
    <property type="term" value="F:fatty acid synthase activity"/>
    <property type="evidence" value="ECO:0007669"/>
    <property type="project" value="TreeGrafter"/>
</dbReference>
<dbReference type="InterPro" id="IPR014043">
    <property type="entry name" value="Acyl_transferase_dom"/>
</dbReference>
<keyword evidence="2" id="KW-0596">Phosphopantetheine</keyword>
<dbReference type="CDD" id="cd08956">
    <property type="entry name" value="KR_3_FAS_SDR_x"/>
    <property type="match status" value="1"/>
</dbReference>
<dbReference type="InterPro" id="IPR001227">
    <property type="entry name" value="Ac_transferase_dom_sf"/>
</dbReference>
<dbReference type="InterPro" id="IPR016035">
    <property type="entry name" value="Acyl_Trfase/lysoPLipase"/>
</dbReference>
<dbReference type="InterPro" id="IPR050091">
    <property type="entry name" value="PKS_NRPS_Biosynth_Enz"/>
</dbReference>
<dbReference type="InterPro" id="IPR049552">
    <property type="entry name" value="PKS_DH_N"/>
</dbReference>
<keyword evidence="4" id="KW-0808">Transferase</keyword>
<dbReference type="FunFam" id="3.40.366.10:FF:000002">
    <property type="entry name" value="Probable polyketide synthase 2"/>
    <property type="match status" value="1"/>
</dbReference>
<dbReference type="SUPFAM" id="SSF47336">
    <property type="entry name" value="ACP-like"/>
    <property type="match status" value="1"/>
</dbReference>
<keyword evidence="5" id="KW-0045">Antibiotic biosynthesis</keyword>
<dbReference type="InterPro" id="IPR042104">
    <property type="entry name" value="PKS_dehydratase_sf"/>
</dbReference>
<dbReference type="Gene3D" id="1.10.1200.10">
    <property type="entry name" value="ACP-like"/>
    <property type="match status" value="1"/>
</dbReference>
<keyword evidence="3" id="KW-0597">Phosphoprotein</keyword>
<accession>A0A4Y3R9C6</accession>
<keyword evidence="7" id="KW-0012">Acyltransferase</keyword>
<dbReference type="PANTHER" id="PTHR43775">
    <property type="entry name" value="FATTY ACID SYNTHASE"/>
    <property type="match status" value="1"/>
</dbReference>
<evidence type="ECO:0000256" key="9">
    <source>
        <dbReference type="SAM" id="MobiDB-lite"/>
    </source>
</evidence>
<dbReference type="InterPro" id="IPR009081">
    <property type="entry name" value="PP-bd_ACP"/>
</dbReference>
<dbReference type="Proteomes" id="UP000319210">
    <property type="component" value="Unassembled WGS sequence"/>
</dbReference>
<dbReference type="Pfam" id="PF22953">
    <property type="entry name" value="SpnB_Rossmann"/>
    <property type="match status" value="1"/>
</dbReference>
<dbReference type="Pfam" id="PF22621">
    <property type="entry name" value="CurL-like_PKS_C"/>
    <property type="match status" value="1"/>
</dbReference>
<dbReference type="SMART" id="SM00822">
    <property type="entry name" value="PKS_KR"/>
    <property type="match status" value="1"/>
</dbReference>
<evidence type="ECO:0000256" key="6">
    <source>
        <dbReference type="ARBA" id="ARBA00023268"/>
    </source>
</evidence>
<dbReference type="GO" id="GO:0017000">
    <property type="term" value="P:antibiotic biosynthetic process"/>
    <property type="evidence" value="ECO:0007669"/>
    <property type="project" value="UniProtKB-KW"/>
</dbReference>
<dbReference type="InterPro" id="IPR020807">
    <property type="entry name" value="PKS_DH"/>
</dbReference>
<evidence type="ECO:0000259" key="10">
    <source>
        <dbReference type="PROSITE" id="PS50075"/>
    </source>
</evidence>
<dbReference type="InterPro" id="IPR013968">
    <property type="entry name" value="PKS_KR"/>
</dbReference>
<dbReference type="FunFam" id="1.10.1200.10:FF:000007">
    <property type="entry name" value="Probable polyketide synthase pks17"/>
    <property type="match status" value="1"/>
</dbReference>
<reference evidence="12 13" key="1">
    <citation type="submission" date="2019-06" db="EMBL/GenBank/DDBJ databases">
        <title>Whole genome shotgun sequence of Streptomyces cacaoi subsp. cacaoi NBRC 12748.</title>
        <authorList>
            <person name="Hosoyama A."/>
            <person name="Uohara A."/>
            <person name="Ohji S."/>
            <person name="Ichikawa N."/>
        </authorList>
    </citation>
    <scope>NUCLEOTIDE SEQUENCE [LARGE SCALE GENOMIC DNA]</scope>
    <source>
        <strain evidence="12 13">NBRC 12748</strain>
    </source>
</reference>
<dbReference type="GO" id="GO:0006633">
    <property type="term" value="P:fatty acid biosynthetic process"/>
    <property type="evidence" value="ECO:0007669"/>
    <property type="project" value="TreeGrafter"/>
</dbReference>
<feature type="domain" description="Carrier" evidence="10">
    <location>
        <begin position="1242"/>
        <end position="1317"/>
    </location>
</feature>
<organism evidence="12 13">
    <name type="scientific">Streptomyces cacaoi</name>
    <dbReference type="NCBI Taxonomy" id="1898"/>
    <lineage>
        <taxon>Bacteria</taxon>
        <taxon>Bacillati</taxon>
        <taxon>Actinomycetota</taxon>
        <taxon>Actinomycetes</taxon>
        <taxon>Kitasatosporales</taxon>
        <taxon>Streptomycetaceae</taxon>
        <taxon>Streptomyces</taxon>
    </lineage>
</organism>
<dbReference type="Gene3D" id="3.30.70.3290">
    <property type="match status" value="1"/>
</dbReference>
<dbReference type="Pfam" id="PF14765">
    <property type="entry name" value="PS-DH"/>
    <property type="match status" value="1"/>
</dbReference>
<dbReference type="Pfam" id="PF00698">
    <property type="entry name" value="Acyl_transf_1"/>
    <property type="match status" value="1"/>
</dbReference>
<dbReference type="InterPro" id="IPR016036">
    <property type="entry name" value="Malonyl_transacylase_ACP-bd"/>
</dbReference>
<dbReference type="Pfam" id="PF08659">
    <property type="entry name" value="KR"/>
    <property type="match status" value="1"/>
</dbReference>
<dbReference type="InterPro" id="IPR020806">
    <property type="entry name" value="PKS_PP-bd"/>
</dbReference>
<evidence type="ECO:0000313" key="13">
    <source>
        <dbReference type="Proteomes" id="UP000319210"/>
    </source>
</evidence>
<dbReference type="InterPro" id="IPR036291">
    <property type="entry name" value="NAD(P)-bd_dom_sf"/>
</dbReference>
<dbReference type="GO" id="GO:0031177">
    <property type="term" value="F:phosphopantetheine binding"/>
    <property type="evidence" value="ECO:0007669"/>
    <property type="project" value="InterPro"/>
</dbReference>
<dbReference type="PANTHER" id="PTHR43775:SF51">
    <property type="entry name" value="INACTIVE PHENOLPHTHIOCEROL SYNTHESIS POLYKETIDE SYNTHASE TYPE I PKS1-RELATED"/>
    <property type="match status" value="1"/>
</dbReference>
<protein>
    <submittedName>
        <fullName evidence="12">Uncharacterized protein</fullName>
    </submittedName>
</protein>
<feature type="region of interest" description="N-terminal hotdog fold" evidence="8">
    <location>
        <begin position="446"/>
        <end position="571"/>
    </location>
</feature>
<gene>
    <name evidence="12" type="ORF">SCA03_68420</name>
</gene>
<dbReference type="Pfam" id="PF21089">
    <property type="entry name" value="PKS_DH_N"/>
    <property type="match status" value="1"/>
</dbReference>
<dbReference type="Gene3D" id="3.10.129.110">
    <property type="entry name" value="Polyketide synthase dehydratase"/>
    <property type="match status" value="1"/>
</dbReference>
<dbReference type="EMBL" id="BJMM01000101">
    <property type="protein sequence ID" value="GEB54291.1"/>
    <property type="molecule type" value="Genomic_DNA"/>
</dbReference>